<organism evidence="1 2">
    <name type="scientific">Enterobacter intestinihominis</name>
    <dbReference type="NCBI Taxonomy" id="3133180"/>
    <lineage>
        <taxon>Bacteria</taxon>
        <taxon>Pseudomonadati</taxon>
        <taxon>Pseudomonadota</taxon>
        <taxon>Gammaproteobacteria</taxon>
        <taxon>Enterobacterales</taxon>
        <taxon>Enterobacteriaceae</taxon>
        <taxon>Enterobacter</taxon>
    </lineage>
</organism>
<comment type="caution">
    <text evidence="1">The sequence shown here is derived from an EMBL/GenBank/DDBJ whole genome shotgun (WGS) entry which is preliminary data.</text>
</comment>
<dbReference type="Proteomes" id="UP001467192">
    <property type="component" value="Unassembled WGS sequence"/>
</dbReference>
<evidence type="ECO:0000313" key="1">
    <source>
        <dbReference type="EMBL" id="MES0426944.1"/>
    </source>
</evidence>
<reference evidence="2" key="1">
    <citation type="journal article" date="2024" name="Commun. Biol.">
        <title>Bacillamide D produced by Bacillus cereus from the mouse intestinal bacterial collection (miBC) is a potent cytotoxin in vitro.</title>
        <authorList>
            <person name="Hohmann M."/>
            <person name="Brunner V."/>
            <person name="Johannes W."/>
            <person name="Schum D."/>
            <person name="Carroll L.M."/>
            <person name="Liu T."/>
            <person name="Sasaki D."/>
            <person name="Bosch J."/>
            <person name="Clavel T."/>
            <person name="Sieber S.A."/>
            <person name="Zeller G."/>
            <person name="Tschurtschenthaler M."/>
            <person name="Janssen K.P."/>
            <person name="Gulder T.A.M."/>
        </authorList>
    </citation>
    <scope>NUCLEOTIDE SEQUENCE [LARGE SCALE GENOMIC DNA]</scope>
    <source>
        <strain evidence="2">LK_304 Iso 8</strain>
    </source>
</reference>
<sequence length="113" mass="12515">MKPTYEELESRCAELAAELSAVETIHNDAVFITDEHYEQCPPEVQKMIRSLAVLQIPEYHAFLAEVRAAAVDEVCLKISNAIVNCYQDEQVGLDAAETICGDFAAQLRKGVQS</sequence>
<name>A0ABV1ZFV6_9ENTR</name>
<proteinExistence type="predicted"/>
<evidence type="ECO:0000313" key="2">
    <source>
        <dbReference type="Proteomes" id="UP001467192"/>
    </source>
</evidence>
<gene>
    <name evidence="1" type="ORF">ABMC12_11675</name>
</gene>
<dbReference type="RefSeq" id="WP_349116290.1">
    <property type="nucleotide sequence ID" value="NZ_JBBNPZ010000012.1"/>
</dbReference>
<protein>
    <submittedName>
        <fullName evidence="1">Uncharacterized protein</fullName>
    </submittedName>
</protein>
<dbReference type="EMBL" id="JBEBZA010000011">
    <property type="protein sequence ID" value="MES0426944.1"/>
    <property type="molecule type" value="Genomic_DNA"/>
</dbReference>
<accession>A0ABV1ZFV6</accession>
<keyword evidence="2" id="KW-1185">Reference proteome</keyword>